<evidence type="ECO:0000256" key="7">
    <source>
        <dbReference type="SAM" id="MobiDB-lite"/>
    </source>
</evidence>
<proteinExistence type="predicted"/>
<evidence type="ECO:0000256" key="5">
    <source>
        <dbReference type="ARBA" id="ARBA00023163"/>
    </source>
</evidence>
<dbReference type="EMBL" id="JAWCUI010000011">
    <property type="protein sequence ID" value="KAL1899829.1"/>
    <property type="molecule type" value="Genomic_DNA"/>
</dbReference>
<evidence type="ECO:0000256" key="6">
    <source>
        <dbReference type="ARBA" id="ARBA00023242"/>
    </source>
</evidence>
<dbReference type="Proteomes" id="UP001583186">
    <property type="component" value="Unassembled WGS sequence"/>
</dbReference>
<dbReference type="PANTHER" id="PTHR36206">
    <property type="entry name" value="ASPERCRYPTIN BIOSYNTHESIS CLUSTER-SPECIFIC TRANSCRIPTION REGULATOR ATNN-RELATED"/>
    <property type="match status" value="1"/>
</dbReference>
<name>A0ABR3ZHE8_9PEZI</name>
<gene>
    <name evidence="8" type="ORF">Sste5346_002695</name>
</gene>
<feature type="compositionally biased region" description="Low complexity" evidence="7">
    <location>
        <begin position="70"/>
        <end position="107"/>
    </location>
</feature>
<evidence type="ECO:0000256" key="3">
    <source>
        <dbReference type="ARBA" id="ARBA00023015"/>
    </source>
</evidence>
<dbReference type="PANTHER" id="PTHR36206:SF16">
    <property type="entry name" value="TRANSCRIPTION FACTOR DOMAIN-CONTAINING PROTEIN-RELATED"/>
    <property type="match status" value="1"/>
</dbReference>
<accession>A0ABR3ZHE8</accession>
<evidence type="ECO:0000313" key="8">
    <source>
        <dbReference type="EMBL" id="KAL1899829.1"/>
    </source>
</evidence>
<organism evidence="8 9">
    <name type="scientific">Sporothrix stenoceras</name>
    <dbReference type="NCBI Taxonomy" id="5173"/>
    <lineage>
        <taxon>Eukaryota</taxon>
        <taxon>Fungi</taxon>
        <taxon>Dikarya</taxon>
        <taxon>Ascomycota</taxon>
        <taxon>Pezizomycotina</taxon>
        <taxon>Sordariomycetes</taxon>
        <taxon>Sordariomycetidae</taxon>
        <taxon>Ophiostomatales</taxon>
        <taxon>Ophiostomataceae</taxon>
        <taxon>Sporothrix</taxon>
    </lineage>
</organism>
<keyword evidence="9" id="KW-1185">Reference proteome</keyword>
<keyword evidence="6" id="KW-0539">Nucleus</keyword>
<keyword evidence="2" id="KW-0862">Zinc</keyword>
<evidence type="ECO:0000256" key="1">
    <source>
        <dbReference type="ARBA" id="ARBA00022723"/>
    </source>
</evidence>
<evidence type="ECO:0008006" key="10">
    <source>
        <dbReference type="Google" id="ProtNLM"/>
    </source>
</evidence>
<evidence type="ECO:0000256" key="2">
    <source>
        <dbReference type="ARBA" id="ARBA00022833"/>
    </source>
</evidence>
<feature type="region of interest" description="Disordered" evidence="7">
    <location>
        <begin position="70"/>
        <end position="114"/>
    </location>
</feature>
<keyword evidence="3" id="KW-0805">Transcription regulation</keyword>
<dbReference type="InterPro" id="IPR052360">
    <property type="entry name" value="Transcr_Regulatory_Proteins"/>
</dbReference>
<reference evidence="8 9" key="1">
    <citation type="journal article" date="2024" name="IMA Fungus">
        <title>IMA Genome - F19 : A genome assembly and annotation guide to empower mycologists, including annotated draft genome sequences of Ceratocystis pirilliformis, Diaporthe australafricana, Fusarium ophioides, Paecilomyces lecythidis, and Sporothrix stenoceras.</title>
        <authorList>
            <person name="Aylward J."/>
            <person name="Wilson A.M."/>
            <person name="Visagie C.M."/>
            <person name="Spraker J."/>
            <person name="Barnes I."/>
            <person name="Buitendag C."/>
            <person name="Ceriani C."/>
            <person name="Del Mar Angel L."/>
            <person name="du Plessis D."/>
            <person name="Fuchs T."/>
            <person name="Gasser K."/>
            <person name="Kramer D."/>
            <person name="Li W."/>
            <person name="Munsamy K."/>
            <person name="Piso A."/>
            <person name="Price J.L."/>
            <person name="Sonnekus B."/>
            <person name="Thomas C."/>
            <person name="van der Nest A."/>
            <person name="van Dijk A."/>
            <person name="van Heerden A."/>
            <person name="van Vuuren N."/>
            <person name="Yilmaz N."/>
            <person name="Duong T.A."/>
            <person name="van der Merwe N.A."/>
            <person name="Wingfield M.J."/>
            <person name="Wingfield B.D."/>
        </authorList>
    </citation>
    <scope>NUCLEOTIDE SEQUENCE [LARGE SCALE GENOMIC DNA]</scope>
    <source>
        <strain evidence="8 9">CMW 5346</strain>
    </source>
</reference>
<sequence>MTSFLFGGNPEPIPSALKTTTAECTPSTFDSIHALRAAIHDFVNDILRFTQRARSIKYPVSLRRRASSSSYDSFRSSSSSRYSSSSRSSPLSPSPLASVHSPTTSPSSDEDDSKLLPNLPQASIALCELEADKNARSARLCSLRVAVSLFRVNQSAVVMASANPNTIALAVLQIHLCISEIWLATALIRAETAFDAHLELFSTIVSLAVTVLEAEQQQQKQQKPQQQSQRHQPGGLPIGASSIFTLETNIIPALYYVATKCRHGPVRHAALSLLRQNGGRRENLWRADVLGAIAARIIEVEEGYAVVGNGAAKRETGSTYADVIKEEEAREEMPVRSTASTDIHQGLSVNFGLSSAPEHSIGDVGAIDIPGVDLSADPIVTEWGFEEQLGAEDDGRFMGSFILDDIPTSRESWQESLAENEVAKGRWVTLFRKLGGLEGAWDVRSEFVSS</sequence>
<keyword evidence="5" id="KW-0804">Transcription</keyword>
<evidence type="ECO:0000256" key="4">
    <source>
        <dbReference type="ARBA" id="ARBA00023125"/>
    </source>
</evidence>
<evidence type="ECO:0000313" key="9">
    <source>
        <dbReference type="Proteomes" id="UP001583186"/>
    </source>
</evidence>
<keyword evidence="1" id="KW-0479">Metal-binding</keyword>
<keyword evidence="4" id="KW-0238">DNA-binding</keyword>
<comment type="caution">
    <text evidence="8">The sequence shown here is derived from an EMBL/GenBank/DDBJ whole genome shotgun (WGS) entry which is preliminary data.</text>
</comment>
<protein>
    <recommendedName>
        <fullName evidence="10">C6 zinc finger domain containing protein</fullName>
    </recommendedName>
</protein>